<dbReference type="GO" id="GO:0005737">
    <property type="term" value="C:cytoplasm"/>
    <property type="evidence" value="ECO:0007669"/>
    <property type="project" value="UniProtKB-SubCell"/>
</dbReference>
<comment type="similarity">
    <text evidence="1 2">Belongs to the CutC family.</text>
</comment>
<protein>
    <recommendedName>
        <fullName evidence="2">PF03932 family protein CutC</fullName>
    </recommendedName>
</protein>
<evidence type="ECO:0000256" key="2">
    <source>
        <dbReference type="HAMAP-Rule" id="MF_00795"/>
    </source>
</evidence>
<organism evidence="3 4">
    <name type="scientific">Larkinella knui</name>
    <dbReference type="NCBI Taxonomy" id="2025310"/>
    <lineage>
        <taxon>Bacteria</taxon>
        <taxon>Pseudomonadati</taxon>
        <taxon>Bacteroidota</taxon>
        <taxon>Cytophagia</taxon>
        <taxon>Cytophagales</taxon>
        <taxon>Spirosomataceae</taxon>
        <taxon>Larkinella</taxon>
    </lineage>
</organism>
<gene>
    <name evidence="2" type="primary">cutC</name>
    <name evidence="3" type="ORF">EHT87_18820</name>
</gene>
<dbReference type="InterPro" id="IPR036822">
    <property type="entry name" value="CutC-like_dom_sf"/>
</dbReference>
<keyword evidence="2" id="KW-0963">Cytoplasm</keyword>
<reference evidence="3 4" key="1">
    <citation type="submission" date="2018-11" db="EMBL/GenBank/DDBJ databases">
        <authorList>
            <person name="Zhou Z."/>
            <person name="Wang G."/>
        </authorList>
    </citation>
    <scope>NUCLEOTIDE SEQUENCE [LARGE SCALE GENOMIC DNA]</scope>
    <source>
        <strain evidence="3 4">KCTC42998</strain>
    </source>
</reference>
<dbReference type="AlphaFoldDB" id="A0A3P1CGA0"/>
<accession>A0A3P1CGA0</accession>
<dbReference type="InterPro" id="IPR005627">
    <property type="entry name" value="CutC-like"/>
</dbReference>
<dbReference type="Proteomes" id="UP000274271">
    <property type="component" value="Unassembled WGS sequence"/>
</dbReference>
<dbReference type="RefSeq" id="WP_124908215.1">
    <property type="nucleotide sequence ID" value="NZ_RQJP01000004.1"/>
</dbReference>
<dbReference type="HAMAP" id="MF_00795">
    <property type="entry name" value="CutC"/>
    <property type="match status" value="1"/>
</dbReference>
<comment type="caution">
    <text evidence="2">Once thought to be involved in copper homeostasis, experiments in E.coli have shown this is not the case.</text>
</comment>
<keyword evidence="4" id="KW-1185">Reference proteome</keyword>
<dbReference type="Pfam" id="PF03932">
    <property type="entry name" value="CutC"/>
    <property type="match status" value="1"/>
</dbReference>
<comment type="caution">
    <text evidence="3">The sequence shown here is derived from an EMBL/GenBank/DDBJ whole genome shotgun (WGS) entry which is preliminary data.</text>
</comment>
<evidence type="ECO:0000313" key="3">
    <source>
        <dbReference type="EMBL" id="RRB12260.1"/>
    </source>
</evidence>
<evidence type="ECO:0000313" key="4">
    <source>
        <dbReference type="Proteomes" id="UP000274271"/>
    </source>
</evidence>
<dbReference type="PANTHER" id="PTHR12598">
    <property type="entry name" value="COPPER HOMEOSTASIS PROTEIN CUTC"/>
    <property type="match status" value="1"/>
</dbReference>
<dbReference type="SUPFAM" id="SSF110395">
    <property type="entry name" value="CutC-like"/>
    <property type="match status" value="1"/>
</dbReference>
<dbReference type="EMBL" id="RQJP01000004">
    <property type="protein sequence ID" value="RRB12260.1"/>
    <property type="molecule type" value="Genomic_DNA"/>
</dbReference>
<evidence type="ECO:0000256" key="1">
    <source>
        <dbReference type="ARBA" id="ARBA00007768"/>
    </source>
</evidence>
<comment type="subcellular location">
    <subcellularLocation>
        <location evidence="2">Cytoplasm</location>
    </subcellularLocation>
</comment>
<dbReference type="PANTHER" id="PTHR12598:SF0">
    <property type="entry name" value="COPPER HOMEOSTASIS PROTEIN CUTC HOMOLOG"/>
    <property type="match status" value="1"/>
</dbReference>
<proteinExistence type="inferred from homology"/>
<dbReference type="FunFam" id="3.20.20.380:FF:000001">
    <property type="entry name" value="Copper homeostasis protein CutC"/>
    <property type="match status" value="1"/>
</dbReference>
<sequence>MKIEICAFSLESCLIAQASGAARIELCGGAGEGGTTPSYGLIELARQQISIELYVMIRPRGGDFLYNATELAVMRRDIETAKQAGADGVVFGLLNADGTVDEEQTTELVQLASPLPVTFHRAFDLTRDPLEALEAVIRTGAQRILTSGQQASAEAGIPLLRQLAEQAGNRIEIMAGAGVTATNAARLAASGVHALHLTGKKVMNSGMKYRHPGVPMASVALGEYEWLSTDSELIKKVISQS</sequence>
<dbReference type="GO" id="GO:0005507">
    <property type="term" value="F:copper ion binding"/>
    <property type="evidence" value="ECO:0007669"/>
    <property type="project" value="TreeGrafter"/>
</dbReference>
<dbReference type="Gene3D" id="3.20.20.380">
    <property type="entry name" value="Copper homeostasis (CutC) domain"/>
    <property type="match status" value="1"/>
</dbReference>
<name>A0A3P1CGA0_9BACT</name>
<dbReference type="OrthoDB" id="9815677at2"/>